<keyword evidence="4 7" id="KW-1133">Transmembrane helix</keyword>
<dbReference type="EMBL" id="JARJCW010000005">
    <property type="protein sequence ID" value="KAJ7224156.1"/>
    <property type="molecule type" value="Genomic_DNA"/>
</dbReference>
<keyword evidence="3 7" id="KW-0812">Transmembrane</keyword>
<dbReference type="PANTHER" id="PTHR32468">
    <property type="entry name" value="CATION/H + ANTIPORTER"/>
    <property type="match status" value="1"/>
</dbReference>
<evidence type="ECO:0000256" key="6">
    <source>
        <dbReference type="ARBA" id="ARBA00023136"/>
    </source>
</evidence>
<evidence type="ECO:0000256" key="7">
    <source>
        <dbReference type="SAM" id="Phobius"/>
    </source>
</evidence>
<dbReference type="AlphaFoldDB" id="A0AAD6YMP4"/>
<gene>
    <name evidence="9" type="ORF">GGX14DRAFT_424514</name>
</gene>
<comment type="caution">
    <text evidence="9">The sequence shown here is derived from an EMBL/GenBank/DDBJ whole genome shotgun (WGS) entry which is preliminary data.</text>
</comment>
<feature type="transmembrane region" description="Helical" evidence="7">
    <location>
        <begin position="93"/>
        <end position="119"/>
    </location>
</feature>
<dbReference type="InterPro" id="IPR038770">
    <property type="entry name" value="Na+/solute_symporter_sf"/>
</dbReference>
<accession>A0AAD6YMP4</accession>
<comment type="subcellular location">
    <subcellularLocation>
        <location evidence="1">Membrane</location>
        <topology evidence="1">Multi-pass membrane protein</topology>
    </subcellularLocation>
</comment>
<feature type="transmembrane region" description="Helical" evidence="7">
    <location>
        <begin position="183"/>
        <end position="205"/>
    </location>
</feature>
<feature type="transmembrane region" description="Helical" evidence="7">
    <location>
        <begin position="29"/>
        <end position="49"/>
    </location>
</feature>
<feature type="transmembrane region" description="Helical" evidence="7">
    <location>
        <begin position="61"/>
        <end position="87"/>
    </location>
</feature>
<keyword evidence="6 7" id="KW-0472">Membrane</keyword>
<feature type="transmembrane region" description="Helical" evidence="7">
    <location>
        <begin position="276"/>
        <end position="298"/>
    </location>
</feature>
<name>A0AAD6YMP4_9AGAR</name>
<sequence>MVLPFGLGAGLSTALYHKFIDPSVQFTHFMLFTGVAYSITAFPVLCRILTELKLLDTTVGIVVLSAGVGNDIVGWTLLALSVALVNAGSGLTALWILMVCVAWVLVVLFPVKFALHWLARKTGSIENGPTMFFMTTTILLVFGSAFFTDIIGVHPIFGAFVMGIIVPREGGLAIALTEKLEDMVAITFLPLYFTLSGLNTNLRLLNTGTTWAYTIAIITLAFTGKFGGCTLAARFLAGFNWRESGTIGSLMSCKGLVELIVLNVGLSAGILSPRIFSMFVLEALVLTCLTTPLVTTLYPPDKRVRASGSGANFSNVNGAEDNGREKQRRHDVRTRFTFVLDKPEHLPGLMAMAQLIQPMSHSTKSTTTRNTRLSKSSSSASLSSADLVFIEAFRLMELSDRVSAVMKSSASESLILSDPLLSIFRMFCQLHDLRISTALSIVPFDDLAANVVQQAQNSGAEMIVLPWLPVTSTNHSTVDFTLTPRDPETPRAPGYSGYSGNPFDALFKVGGAHDKSASALHAHFVRSVFAQAKTDVALCVDKEEPAARAVGTGSQQHLFVIFFGGPDDRLALEFVTQLCARSTHVTATVLRMVKREVDVPITLIANAHVARGEKAEEANALTVASVAGLPDTVYGNITTETRLQSETADSIAWAKYATPQADDASSSSASGVGSKIEFRELATPIPLHAAIHEVNVYQEAHRRTRVLAVVGRSRRLAVENHAGELKELAGEYGSVGTEVRKTMGDVASAFVVAGAGDGIVVVQAAKID</sequence>
<protein>
    <submittedName>
        <fullName evidence="9">Sodium/hydrogen exchanger family-domain-containing protein</fullName>
    </submittedName>
</protein>
<evidence type="ECO:0000313" key="10">
    <source>
        <dbReference type="Proteomes" id="UP001219525"/>
    </source>
</evidence>
<dbReference type="PANTHER" id="PTHR32468:SF0">
    <property type="entry name" value="K(+)_H(+) ANTIPORTER 1"/>
    <property type="match status" value="1"/>
</dbReference>
<feature type="transmembrane region" description="Helical" evidence="7">
    <location>
        <begin position="211"/>
        <end position="237"/>
    </location>
</feature>
<dbReference type="InterPro" id="IPR050794">
    <property type="entry name" value="CPA2_transporter"/>
</dbReference>
<keyword evidence="2" id="KW-0813">Transport</keyword>
<dbReference type="InterPro" id="IPR006153">
    <property type="entry name" value="Cation/H_exchanger_TM"/>
</dbReference>
<organism evidence="9 10">
    <name type="scientific">Mycena pura</name>
    <dbReference type="NCBI Taxonomy" id="153505"/>
    <lineage>
        <taxon>Eukaryota</taxon>
        <taxon>Fungi</taxon>
        <taxon>Dikarya</taxon>
        <taxon>Basidiomycota</taxon>
        <taxon>Agaricomycotina</taxon>
        <taxon>Agaricomycetes</taxon>
        <taxon>Agaricomycetidae</taxon>
        <taxon>Agaricales</taxon>
        <taxon>Marasmiineae</taxon>
        <taxon>Mycenaceae</taxon>
        <taxon>Mycena</taxon>
    </lineage>
</organism>
<evidence type="ECO:0000256" key="3">
    <source>
        <dbReference type="ARBA" id="ARBA00022692"/>
    </source>
</evidence>
<reference evidence="9" key="1">
    <citation type="submission" date="2023-03" db="EMBL/GenBank/DDBJ databases">
        <title>Massive genome expansion in bonnet fungi (Mycena s.s.) driven by repeated elements and novel gene families across ecological guilds.</title>
        <authorList>
            <consortium name="Lawrence Berkeley National Laboratory"/>
            <person name="Harder C.B."/>
            <person name="Miyauchi S."/>
            <person name="Viragh M."/>
            <person name="Kuo A."/>
            <person name="Thoen E."/>
            <person name="Andreopoulos B."/>
            <person name="Lu D."/>
            <person name="Skrede I."/>
            <person name="Drula E."/>
            <person name="Henrissat B."/>
            <person name="Morin E."/>
            <person name="Kohler A."/>
            <person name="Barry K."/>
            <person name="LaButti K."/>
            <person name="Morin E."/>
            <person name="Salamov A."/>
            <person name="Lipzen A."/>
            <person name="Mereny Z."/>
            <person name="Hegedus B."/>
            <person name="Baldrian P."/>
            <person name="Stursova M."/>
            <person name="Weitz H."/>
            <person name="Taylor A."/>
            <person name="Grigoriev I.V."/>
            <person name="Nagy L.G."/>
            <person name="Martin F."/>
            <person name="Kauserud H."/>
        </authorList>
    </citation>
    <scope>NUCLEOTIDE SEQUENCE</scope>
    <source>
        <strain evidence="9">9144</strain>
    </source>
</reference>
<dbReference type="GO" id="GO:1902600">
    <property type="term" value="P:proton transmembrane transport"/>
    <property type="evidence" value="ECO:0007669"/>
    <property type="project" value="InterPro"/>
</dbReference>
<evidence type="ECO:0000256" key="2">
    <source>
        <dbReference type="ARBA" id="ARBA00022448"/>
    </source>
</evidence>
<dbReference type="Proteomes" id="UP001219525">
    <property type="component" value="Unassembled WGS sequence"/>
</dbReference>
<feature type="transmembrane region" description="Helical" evidence="7">
    <location>
        <begin position="249"/>
        <end position="270"/>
    </location>
</feature>
<proteinExistence type="predicted"/>
<evidence type="ECO:0000256" key="4">
    <source>
        <dbReference type="ARBA" id="ARBA00022989"/>
    </source>
</evidence>
<keyword evidence="10" id="KW-1185">Reference proteome</keyword>
<evidence type="ECO:0000259" key="8">
    <source>
        <dbReference type="Pfam" id="PF00999"/>
    </source>
</evidence>
<dbReference type="Gene3D" id="1.20.1530.20">
    <property type="match status" value="1"/>
</dbReference>
<evidence type="ECO:0000256" key="5">
    <source>
        <dbReference type="ARBA" id="ARBA00023065"/>
    </source>
</evidence>
<dbReference type="Pfam" id="PF00999">
    <property type="entry name" value="Na_H_Exchanger"/>
    <property type="match status" value="1"/>
</dbReference>
<evidence type="ECO:0000256" key="1">
    <source>
        <dbReference type="ARBA" id="ARBA00004141"/>
    </source>
</evidence>
<feature type="transmembrane region" description="Helical" evidence="7">
    <location>
        <begin position="131"/>
        <end position="151"/>
    </location>
</feature>
<feature type="domain" description="Cation/H+ exchanger transmembrane" evidence="8">
    <location>
        <begin position="9"/>
        <end position="294"/>
    </location>
</feature>
<keyword evidence="5" id="KW-0406">Ion transport</keyword>
<dbReference type="GO" id="GO:0016020">
    <property type="term" value="C:membrane"/>
    <property type="evidence" value="ECO:0007669"/>
    <property type="project" value="UniProtKB-SubCell"/>
</dbReference>
<dbReference type="GO" id="GO:0015297">
    <property type="term" value="F:antiporter activity"/>
    <property type="evidence" value="ECO:0007669"/>
    <property type="project" value="InterPro"/>
</dbReference>
<evidence type="ECO:0000313" key="9">
    <source>
        <dbReference type="EMBL" id="KAJ7224156.1"/>
    </source>
</evidence>